<protein>
    <submittedName>
        <fullName evidence="1">Uncharacterized protein</fullName>
    </submittedName>
</protein>
<sequence>MAKLGIRDSVEDILITLDTQYHVIRPISLRGEEQLFFYVALNRAQANLAMARRDLRTIVDRFYVGAPDPTPVTGVPGREPAGRH</sequence>
<accession>A0ABS4VXN8</accession>
<evidence type="ECO:0000313" key="1">
    <source>
        <dbReference type="EMBL" id="MBP2368244.1"/>
    </source>
</evidence>
<gene>
    <name evidence="1" type="ORF">JOF36_003940</name>
</gene>
<name>A0ABS4VXN8_9PSEU</name>
<comment type="caution">
    <text evidence="1">The sequence shown here is derived from an EMBL/GenBank/DDBJ whole genome shotgun (WGS) entry which is preliminary data.</text>
</comment>
<reference evidence="1 2" key="1">
    <citation type="submission" date="2021-03" db="EMBL/GenBank/DDBJ databases">
        <title>Sequencing the genomes of 1000 actinobacteria strains.</title>
        <authorList>
            <person name="Klenk H.-P."/>
        </authorList>
    </citation>
    <scope>NUCLEOTIDE SEQUENCE [LARGE SCALE GENOMIC DNA]</scope>
    <source>
        <strain evidence="1 2">DSM 45256</strain>
    </source>
</reference>
<proteinExistence type="predicted"/>
<dbReference type="EMBL" id="JAGINU010000001">
    <property type="protein sequence ID" value="MBP2368244.1"/>
    <property type="molecule type" value="Genomic_DNA"/>
</dbReference>
<dbReference type="RefSeq" id="WP_210028750.1">
    <property type="nucleotide sequence ID" value="NZ_JAGINU010000001.1"/>
</dbReference>
<keyword evidence="2" id="KW-1185">Reference proteome</keyword>
<organism evidence="1 2">
    <name type="scientific">Pseudonocardia parietis</name>
    <dbReference type="NCBI Taxonomy" id="570936"/>
    <lineage>
        <taxon>Bacteria</taxon>
        <taxon>Bacillati</taxon>
        <taxon>Actinomycetota</taxon>
        <taxon>Actinomycetes</taxon>
        <taxon>Pseudonocardiales</taxon>
        <taxon>Pseudonocardiaceae</taxon>
        <taxon>Pseudonocardia</taxon>
    </lineage>
</organism>
<evidence type="ECO:0000313" key="2">
    <source>
        <dbReference type="Proteomes" id="UP001519295"/>
    </source>
</evidence>
<dbReference type="Proteomes" id="UP001519295">
    <property type="component" value="Unassembled WGS sequence"/>
</dbReference>